<evidence type="ECO:0000313" key="6">
    <source>
        <dbReference type="Proteomes" id="UP000008783"/>
    </source>
</evidence>
<dbReference type="InterPro" id="IPR036910">
    <property type="entry name" value="HMG_box_dom_sf"/>
</dbReference>
<feature type="domain" description="HMG box" evidence="4">
    <location>
        <begin position="215"/>
        <end position="295"/>
    </location>
</feature>
<proteinExistence type="predicted"/>
<dbReference type="InterPro" id="IPR009071">
    <property type="entry name" value="HMG_box_dom"/>
</dbReference>
<dbReference type="RefSeq" id="XP_003330573.2">
    <property type="nucleotide sequence ID" value="XM_003330525.2"/>
</dbReference>
<feature type="domain" description="HMG box" evidence="4">
    <location>
        <begin position="106"/>
        <end position="177"/>
    </location>
</feature>
<dbReference type="VEuPathDB" id="FungiDB:PGTG_12110"/>
<sequence>MAGRVTFWPLARVGWPEHCQASSSTTKHIAMASVFLRSHPRWSLHSVPLGASNRLVIVGQLRFSSKSSLADEATVKQPKPSSKLSSTPKAKNKPATKTRPQKLVPPKRAMNVMQLVTQDVMAELKQQNGKLTKEDAKQCFTIAAEKYRSLSDADKKNYLAELDRRREIYEIEMRDFLDSLTPNDYINQNEYIRRRKAQGRSTGRKGIPKLDPNAPKRPLNGFMIFCGELRANPSKFPDLSEQIRSSEKDSNSSAVEGSRILANYWKSMPDEVKQEYVIEGQRRSDLYKQEKAQYDAQLKSTSQ</sequence>
<dbReference type="Pfam" id="PF00505">
    <property type="entry name" value="HMG_box"/>
    <property type="match status" value="1"/>
</dbReference>
<dbReference type="InterPro" id="IPR050342">
    <property type="entry name" value="HMGB"/>
</dbReference>
<dbReference type="GeneID" id="10540163"/>
<evidence type="ECO:0000313" key="5">
    <source>
        <dbReference type="EMBL" id="EFP86154.2"/>
    </source>
</evidence>
<dbReference type="PANTHER" id="PTHR48112">
    <property type="entry name" value="HIGH MOBILITY GROUP PROTEIN DSP1"/>
    <property type="match status" value="1"/>
</dbReference>
<dbReference type="AlphaFoldDB" id="E3KPC9"/>
<evidence type="ECO:0000256" key="1">
    <source>
        <dbReference type="ARBA" id="ARBA00023125"/>
    </source>
</evidence>
<evidence type="ECO:0000256" key="3">
    <source>
        <dbReference type="SAM" id="MobiDB-lite"/>
    </source>
</evidence>
<name>E3KPC9_PUCGT</name>
<dbReference type="Proteomes" id="UP000008783">
    <property type="component" value="Unassembled WGS sequence"/>
</dbReference>
<dbReference type="eggNOG" id="KOG0381">
    <property type="taxonomic scope" value="Eukaryota"/>
</dbReference>
<feature type="region of interest" description="Disordered" evidence="3">
    <location>
        <begin position="71"/>
        <end position="101"/>
    </location>
</feature>
<accession>E3KPC9</accession>
<dbReference type="SUPFAM" id="SSF47095">
    <property type="entry name" value="HMG-box"/>
    <property type="match status" value="2"/>
</dbReference>
<reference key="1">
    <citation type="submission" date="2007-01" db="EMBL/GenBank/DDBJ databases">
        <title>The Genome Sequence of Puccinia graminis f. sp. tritici Strain CRL 75-36-700-3.</title>
        <authorList>
            <consortium name="The Broad Institute Genome Sequencing Platform"/>
            <person name="Birren B."/>
            <person name="Lander E."/>
            <person name="Galagan J."/>
            <person name="Nusbaum C."/>
            <person name="Devon K."/>
            <person name="Cuomo C."/>
            <person name="Jaffe D."/>
            <person name="Butler J."/>
            <person name="Alvarez P."/>
            <person name="Gnerre S."/>
            <person name="Grabherr M."/>
            <person name="Mauceli E."/>
            <person name="Brockman W."/>
            <person name="Young S."/>
            <person name="LaButti K."/>
            <person name="Sykes S."/>
            <person name="DeCaprio D."/>
            <person name="Crawford M."/>
            <person name="Koehrsen M."/>
            <person name="Engels R."/>
            <person name="Montgomery P."/>
            <person name="Pearson M."/>
            <person name="Howarth C."/>
            <person name="Larson L."/>
            <person name="White J."/>
            <person name="Zeng Q."/>
            <person name="Kodira C."/>
            <person name="Yandava C."/>
            <person name="Alvarado L."/>
            <person name="O'Leary S."/>
            <person name="Szabo L."/>
            <person name="Dean R."/>
            <person name="Schein J."/>
        </authorList>
    </citation>
    <scope>NUCLEOTIDE SEQUENCE</scope>
    <source>
        <strain>CRL 75-36-700-3</strain>
    </source>
</reference>
<dbReference type="GO" id="GO:0005634">
    <property type="term" value="C:nucleus"/>
    <property type="evidence" value="ECO:0000318"/>
    <property type="project" value="GO_Central"/>
</dbReference>
<gene>
    <name evidence="5" type="ORF">PGTG_12110</name>
</gene>
<dbReference type="FunCoup" id="E3KPC9">
    <property type="interactions" value="18"/>
</dbReference>
<dbReference type="OrthoDB" id="5550281at2759"/>
<dbReference type="PANTHER" id="PTHR48112:SF22">
    <property type="entry name" value="MITOCHONDRIAL TRANSCRIPTION FACTOR A, ISOFORM B"/>
    <property type="match status" value="1"/>
</dbReference>
<feature type="DNA-binding region" description="HMG box" evidence="2">
    <location>
        <begin position="106"/>
        <end position="177"/>
    </location>
</feature>
<evidence type="ECO:0000259" key="4">
    <source>
        <dbReference type="PROSITE" id="PS50118"/>
    </source>
</evidence>
<dbReference type="HOGENOM" id="CLU_1008801_0_0_1"/>
<dbReference type="GO" id="GO:0003677">
    <property type="term" value="F:DNA binding"/>
    <property type="evidence" value="ECO:0007669"/>
    <property type="project" value="UniProtKB-UniRule"/>
</dbReference>
<dbReference type="EMBL" id="DS178298">
    <property type="protein sequence ID" value="EFP86154.2"/>
    <property type="molecule type" value="Genomic_DNA"/>
</dbReference>
<keyword evidence="2" id="KW-0539">Nucleus</keyword>
<dbReference type="Gene3D" id="1.10.30.10">
    <property type="entry name" value="High mobility group box domain"/>
    <property type="match status" value="2"/>
</dbReference>
<dbReference type="STRING" id="418459.E3KPC9"/>
<evidence type="ECO:0000256" key="2">
    <source>
        <dbReference type="PROSITE-ProRule" id="PRU00267"/>
    </source>
</evidence>
<feature type="DNA-binding region" description="HMG box" evidence="2">
    <location>
        <begin position="215"/>
        <end position="295"/>
    </location>
</feature>
<dbReference type="KEGG" id="pgr:PGTG_12110"/>
<dbReference type="GO" id="GO:0006338">
    <property type="term" value="P:chromatin remodeling"/>
    <property type="evidence" value="ECO:0000318"/>
    <property type="project" value="GO_Central"/>
</dbReference>
<reference evidence="6" key="2">
    <citation type="journal article" date="2011" name="Proc. Natl. Acad. Sci. U.S.A.">
        <title>Obligate biotrophy features unraveled by the genomic analysis of rust fungi.</title>
        <authorList>
            <person name="Duplessis S."/>
            <person name="Cuomo C.A."/>
            <person name="Lin Y.-C."/>
            <person name="Aerts A."/>
            <person name="Tisserant E."/>
            <person name="Veneault-Fourrey C."/>
            <person name="Joly D.L."/>
            <person name="Hacquard S."/>
            <person name="Amselem J."/>
            <person name="Cantarel B.L."/>
            <person name="Chiu R."/>
            <person name="Coutinho P.M."/>
            <person name="Feau N."/>
            <person name="Field M."/>
            <person name="Frey P."/>
            <person name="Gelhaye E."/>
            <person name="Goldberg J."/>
            <person name="Grabherr M.G."/>
            <person name="Kodira C.D."/>
            <person name="Kohler A."/>
            <person name="Kuees U."/>
            <person name="Lindquist E.A."/>
            <person name="Lucas S.M."/>
            <person name="Mago R."/>
            <person name="Mauceli E."/>
            <person name="Morin E."/>
            <person name="Murat C."/>
            <person name="Pangilinan J.L."/>
            <person name="Park R."/>
            <person name="Pearson M."/>
            <person name="Quesneville H."/>
            <person name="Rouhier N."/>
            <person name="Sakthikumar S."/>
            <person name="Salamov A.A."/>
            <person name="Schmutz J."/>
            <person name="Selles B."/>
            <person name="Shapiro H."/>
            <person name="Tanguay P."/>
            <person name="Tuskan G.A."/>
            <person name="Henrissat B."/>
            <person name="Van de Peer Y."/>
            <person name="Rouze P."/>
            <person name="Ellis J.G."/>
            <person name="Dodds P.N."/>
            <person name="Schein J.E."/>
            <person name="Zhong S."/>
            <person name="Hamelin R.C."/>
            <person name="Grigoriev I.V."/>
            <person name="Szabo L.J."/>
            <person name="Martin F."/>
        </authorList>
    </citation>
    <scope>NUCLEOTIDE SEQUENCE [LARGE SCALE GENOMIC DNA]</scope>
    <source>
        <strain evidence="6">CRL 75-36-700-3 / race SCCL</strain>
    </source>
</reference>
<dbReference type="SMART" id="SM00398">
    <property type="entry name" value="HMG"/>
    <property type="match status" value="2"/>
</dbReference>
<protein>
    <recommendedName>
        <fullName evidence="4">HMG box domain-containing protein</fullName>
    </recommendedName>
</protein>
<keyword evidence="6" id="KW-1185">Reference proteome</keyword>
<feature type="compositionally biased region" description="Basic residues" evidence="3">
    <location>
        <begin position="90"/>
        <end position="100"/>
    </location>
</feature>
<dbReference type="InParanoid" id="E3KPC9"/>
<dbReference type="PROSITE" id="PS50118">
    <property type="entry name" value="HMG_BOX_2"/>
    <property type="match status" value="2"/>
</dbReference>
<feature type="compositionally biased region" description="Low complexity" evidence="3">
    <location>
        <begin position="76"/>
        <end position="89"/>
    </location>
</feature>
<keyword evidence="1 2" id="KW-0238">DNA-binding</keyword>
<organism evidence="5 6">
    <name type="scientific">Puccinia graminis f. sp. tritici (strain CRL 75-36-700-3 / race SCCL)</name>
    <name type="common">Black stem rust fungus</name>
    <dbReference type="NCBI Taxonomy" id="418459"/>
    <lineage>
        <taxon>Eukaryota</taxon>
        <taxon>Fungi</taxon>
        <taxon>Dikarya</taxon>
        <taxon>Basidiomycota</taxon>
        <taxon>Pucciniomycotina</taxon>
        <taxon>Pucciniomycetes</taxon>
        <taxon>Pucciniales</taxon>
        <taxon>Pucciniaceae</taxon>
        <taxon>Puccinia</taxon>
    </lineage>
</organism>